<evidence type="ECO:0000256" key="6">
    <source>
        <dbReference type="SAM" id="MobiDB-lite"/>
    </source>
</evidence>
<dbReference type="InterPro" id="IPR002155">
    <property type="entry name" value="Thiolase"/>
</dbReference>
<feature type="domain" description="Thiolase C-terminal" evidence="8">
    <location>
        <begin position="268"/>
        <end position="389"/>
    </location>
</feature>
<feature type="active site" description="Proton acceptor" evidence="4">
    <location>
        <position position="347"/>
    </location>
</feature>
<dbReference type="Pfam" id="PF00108">
    <property type="entry name" value="Thiolase_N"/>
    <property type="match status" value="1"/>
</dbReference>
<proteinExistence type="inferred from homology"/>
<dbReference type="RefSeq" id="WP_111490596.1">
    <property type="nucleotide sequence ID" value="NZ_CP031264.1"/>
</dbReference>
<sequence length="390" mass="39978">MTQAVVVATCRTAVGTAFKGTLARTGAPELADAVVGEVVRRSGLRGEAFDDLILGESRYGGGDIARHAAVTAGLTSVPGVAVNRHCASSLTTVAMAAAGIRAGMDEALIAGGVQSLSTSPEMRRRDPVTGEMEERWESPAHPSTPTAPNDDMSISVGWNAARLTGLTREEQDAWALRSHHRALAAIDQGLFTEEIVPVTALLADGTTTLFSVDEYPRRGTSAEKLAALKPLHPEIEGFSVTAGNSSGLNDAAAALALTSDALAAREGLTPLATVRAWASVGVDPERTGLAPAPAIRKALSRAGVPVGAVALWEINEAFASVSLAAVRELGLDEETVNIHGSGCSIGHPVAATGARMLTTLVNDLRRRGGGIGVAAMCAGGGQATAMVVEV</sequence>
<feature type="region of interest" description="Disordered" evidence="6">
    <location>
        <begin position="117"/>
        <end position="153"/>
    </location>
</feature>
<feature type="compositionally biased region" description="Basic and acidic residues" evidence="6">
    <location>
        <begin position="121"/>
        <end position="138"/>
    </location>
</feature>
<keyword evidence="2 5" id="KW-0808">Transferase</keyword>
<evidence type="ECO:0000313" key="10">
    <source>
        <dbReference type="Proteomes" id="UP000249340"/>
    </source>
</evidence>
<protein>
    <submittedName>
        <fullName evidence="9">Thiolase family protein</fullName>
    </submittedName>
</protein>
<dbReference type="InterPro" id="IPR020615">
    <property type="entry name" value="Thiolase_acyl_enz_int_AS"/>
</dbReference>
<evidence type="ECO:0000256" key="3">
    <source>
        <dbReference type="ARBA" id="ARBA00023315"/>
    </source>
</evidence>
<dbReference type="InterPro" id="IPR020610">
    <property type="entry name" value="Thiolase_AS"/>
</dbReference>
<dbReference type="GO" id="GO:0003988">
    <property type="term" value="F:acetyl-CoA C-acyltransferase activity"/>
    <property type="evidence" value="ECO:0007669"/>
    <property type="project" value="UniProtKB-ARBA"/>
</dbReference>
<dbReference type="InterPro" id="IPR020616">
    <property type="entry name" value="Thiolase_N"/>
</dbReference>
<evidence type="ECO:0000259" key="8">
    <source>
        <dbReference type="Pfam" id="PF02803"/>
    </source>
</evidence>
<dbReference type="OrthoDB" id="9764638at2"/>
<dbReference type="SUPFAM" id="SSF53901">
    <property type="entry name" value="Thiolase-like"/>
    <property type="match status" value="2"/>
</dbReference>
<organism evidence="9 10">
    <name type="scientific">Peterkaempfera bronchialis</name>
    <dbReference type="NCBI Taxonomy" id="2126346"/>
    <lineage>
        <taxon>Bacteria</taxon>
        <taxon>Bacillati</taxon>
        <taxon>Actinomycetota</taxon>
        <taxon>Actinomycetes</taxon>
        <taxon>Kitasatosporales</taxon>
        <taxon>Streptomycetaceae</taxon>
        <taxon>Peterkaempfera</taxon>
    </lineage>
</organism>
<dbReference type="EMBL" id="CP031264">
    <property type="protein sequence ID" value="AXI76178.1"/>
    <property type="molecule type" value="Genomic_DNA"/>
</dbReference>
<dbReference type="PANTHER" id="PTHR18919:SF134">
    <property type="entry name" value="BETA-KETOACYL COA THIOLASE FADA3-RELATED"/>
    <property type="match status" value="1"/>
</dbReference>
<evidence type="ECO:0000256" key="1">
    <source>
        <dbReference type="ARBA" id="ARBA00010982"/>
    </source>
</evidence>
<reference evidence="10" key="1">
    <citation type="submission" date="2018-07" db="EMBL/GenBank/DDBJ databases">
        <title>Streptacidiphilus bronchialis DSM 106435 chromosome.</title>
        <authorList>
            <person name="Batra D."/>
            <person name="Gulvik C.A."/>
        </authorList>
    </citation>
    <scope>NUCLEOTIDE SEQUENCE [LARGE SCALE GENOMIC DNA]</scope>
    <source>
        <strain evidence="10">DSM 106435</strain>
    </source>
</reference>
<dbReference type="InterPro" id="IPR020617">
    <property type="entry name" value="Thiolase_C"/>
</dbReference>
<gene>
    <name evidence="9" type="ORF">C7M71_000500</name>
</gene>
<comment type="similarity">
    <text evidence="1 5">Belongs to the thiolase-like superfamily. Thiolase family.</text>
</comment>
<dbReference type="NCBIfam" id="TIGR01930">
    <property type="entry name" value="AcCoA-C-Actrans"/>
    <property type="match status" value="1"/>
</dbReference>
<evidence type="ECO:0000256" key="2">
    <source>
        <dbReference type="ARBA" id="ARBA00022679"/>
    </source>
</evidence>
<dbReference type="PIRSF" id="PIRSF000429">
    <property type="entry name" value="Ac-CoA_Ac_transf"/>
    <property type="match status" value="1"/>
</dbReference>
<feature type="active site" description="Acyl-thioester intermediate" evidence="4">
    <location>
        <position position="86"/>
    </location>
</feature>
<dbReference type="PROSITE" id="PS00099">
    <property type="entry name" value="THIOLASE_3"/>
    <property type="match status" value="1"/>
</dbReference>
<feature type="active site" description="Proton acceptor" evidence="4">
    <location>
        <position position="377"/>
    </location>
</feature>
<dbReference type="Pfam" id="PF02803">
    <property type="entry name" value="Thiolase_C"/>
    <property type="match status" value="1"/>
</dbReference>
<keyword evidence="10" id="KW-1185">Reference proteome</keyword>
<dbReference type="KEGG" id="stri:C7M71_000500"/>
<dbReference type="Proteomes" id="UP000249340">
    <property type="component" value="Chromosome"/>
</dbReference>
<feature type="domain" description="Thiolase N-terminal" evidence="7">
    <location>
        <begin position="5"/>
        <end position="259"/>
    </location>
</feature>
<evidence type="ECO:0000256" key="4">
    <source>
        <dbReference type="PIRSR" id="PIRSR000429-1"/>
    </source>
</evidence>
<dbReference type="CDD" id="cd00751">
    <property type="entry name" value="thiolase"/>
    <property type="match status" value="1"/>
</dbReference>
<dbReference type="InterPro" id="IPR016039">
    <property type="entry name" value="Thiolase-like"/>
</dbReference>
<dbReference type="PANTHER" id="PTHR18919">
    <property type="entry name" value="ACETYL-COA C-ACYLTRANSFERASE"/>
    <property type="match status" value="1"/>
</dbReference>
<evidence type="ECO:0000256" key="5">
    <source>
        <dbReference type="RuleBase" id="RU003557"/>
    </source>
</evidence>
<accession>A0A345SR23</accession>
<keyword evidence="3 5" id="KW-0012">Acyltransferase</keyword>
<dbReference type="Gene3D" id="3.40.47.10">
    <property type="match status" value="2"/>
</dbReference>
<evidence type="ECO:0000313" key="9">
    <source>
        <dbReference type="EMBL" id="AXI76178.1"/>
    </source>
</evidence>
<name>A0A345SR23_9ACTN</name>
<dbReference type="PROSITE" id="PS00098">
    <property type="entry name" value="THIOLASE_1"/>
    <property type="match status" value="1"/>
</dbReference>
<evidence type="ECO:0000259" key="7">
    <source>
        <dbReference type="Pfam" id="PF00108"/>
    </source>
</evidence>
<dbReference type="AlphaFoldDB" id="A0A345SR23"/>